<accession>A0A9D4C2P3</accession>
<reference evidence="1" key="1">
    <citation type="journal article" date="2019" name="bioRxiv">
        <title>The Genome of the Zebra Mussel, Dreissena polymorpha: A Resource for Invasive Species Research.</title>
        <authorList>
            <person name="McCartney M.A."/>
            <person name="Auch B."/>
            <person name="Kono T."/>
            <person name="Mallez S."/>
            <person name="Zhang Y."/>
            <person name="Obille A."/>
            <person name="Becker A."/>
            <person name="Abrahante J.E."/>
            <person name="Garbe J."/>
            <person name="Badalamenti J.P."/>
            <person name="Herman A."/>
            <person name="Mangelson H."/>
            <person name="Liachko I."/>
            <person name="Sullivan S."/>
            <person name="Sone E.D."/>
            <person name="Koren S."/>
            <person name="Silverstein K.A.T."/>
            <person name="Beckman K.B."/>
            <person name="Gohl D.M."/>
        </authorList>
    </citation>
    <scope>NUCLEOTIDE SEQUENCE</scope>
    <source>
        <strain evidence="1">Duluth1</strain>
        <tissue evidence="1">Whole animal</tissue>
    </source>
</reference>
<gene>
    <name evidence="1" type="ORF">DPMN_058710</name>
</gene>
<dbReference type="EMBL" id="JAIWYP010000013">
    <property type="protein sequence ID" value="KAH3715994.1"/>
    <property type="molecule type" value="Genomic_DNA"/>
</dbReference>
<comment type="caution">
    <text evidence="1">The sequence shown here is derived from an EMBL/GenBank/DDBJ whole genome shotgun (WGS) entry which is preliminary data.</text>
</comment>
<name>A0A9D4C2P3_DREPO</name>
<evidence type="ECO:0000313" key="2">
    <source>
        <dbReference type="Proteomes" id="UP000828390"/>
    </source>
</evidence>
<evidence type="ECO:0000313" key="1">
    <source>
        <dbReference type="EMBL" id="KAH3715994.1"/>
    </source>
</evidence>
<reference evidence="1" key="2">
    <citation type="submission" date="2020-11" db="EMBL/GenBank/DDBJ databases">
        <authorList>
            <person name="McCartney M.A."/>
            <person name="Auch B."/>
            <person name="Kono T."/>
            <person name="Mallez S."/>
            <person name="Becker A."/>
            <person name="Gohl D.M."/>
            <person name="Silverstein K.A.T."/>
            <person name="Koren S."/>
            <person name="Bechman K.B."/>
            <person name="Herman A."/>
            <person name="Abrahante J.E."/>
            <person name="Garbe J."/>
        </authorList>
    </citation>
    <scope>NUCLEOTIDE SEQUENCE</scope>
    <source>
        <strain evidence="1">Duluth1</strain>
        <tissue evidence="1">Whole animal</tissue>
    </source>
</reference>
<protein>
    <submittedName>
        <fullName evidence="1">Uncharacterized protein</fullName>
    </submittedName>
</protein>
<proteinExistence type="predicted"/>
<organism evidence="1 2">
    <name type="scientific">Dreissena polymorpha</name>
    <name type="common">Zebra mussel</name>
    <name type="synonym">Mytilus polymorpha</name>
    <dbReference type="NCBI Taxonomy" id="45954"/>
    <lineage>
        <taxon>Eukaryota</taxon>
        <taxon>Metazoa</taxon>
        <taxon>Spiralia</taxon>
        <taxon>Lophotrochozoa</taxon>
        <taxon>Mollusca</taxon>
        <taxon>Bivalvia</taxon>
        <taxon>Autobranchia</taxon>
        <taxon>Heteroconchia</taxon>
        <taxon>Euheterodonta</taxon>
        <taxon>Imparidentia</taxon>
        <taxon>Neoheterodontei</taxon>
        <taxon>Myida</taxon>
        <taxon>Dreissenoidea</taxon>
        <taxon>Dreissenidae</taxon>
        <taxon>Dreissena</taxon>
    </lineage>
</organism>
<dbReference type="Proteomes" id="UP000828390">
    <property type="component" value="Unassembled WGS sequence"/>
</dbReference>
<keyword evidence="2" id="KW-1185">Reference proteome</keyword>
<dbReference type="AlphaFoldDB" id="A0A9D4C2P3"/>
<sequence length="103" mass="11696">MPGTQLIQATPDLLLKSVWYQLRPYPTQDFYTNHLSAGNMERQLCMGNVYLYGELSSLALTYNSNIYAEGSHFAHLRGLKVRKNMTSRSYKENCPPPPGGHVF</sequence>